<evidence type="ECO:0000313" key="16">
    <source>
        <dbReference type="Proteomes" id="UP000271098"/>
    </source>
</evidence>
<reference evidence="15 16" key="2">
    <citation type="submission" date="2018-11" db="EMBL/GenBank/DDBJ databases">
        <authorList>
            <consortium name="Pathogen Informatics"/>
        </authorList>
    </citation>
    <scope>NUCLEOTIDE SEQUENCE [LARGE SCALE GENOMIC DNA]</scope>
</reference>
<evidence type="ECO:0000256" key="11">
    <source>
        <dbReference type="ARBA" id="ARBA00093408"/>
    </source>
</evidence>
<evidence type="ECO:0000256" key="1">
    <source>
        <dbReference type="ARBA" id="ARBA00004477"/>
    </source>
</evidence>
<evidence type="ECO:0000256" key="13">
    <source>
        <dbReference type="RuleBase" id="RU365064"/>
    </source>
</evidence>
<evidence type="ECO:0000256" key="9">
    <source>
        <dbReference type="ARBA" id="ARBA00022989"/>
    </source>
</evidence>
<evidence type="ECO:0000256" key="3">
    <source>
        <dbReference type="ARBA" id="ARBA00011071"/>
    </source>
</evidence>
<keyword evidence="16" id="KW-1185">Reference proteome</keyword>
<evidence type="ECO:0000256" key="6">
    <source>
        <dbReference type="ARBA" id="ARBA00022679"/>
    </source>
</evidence>
<dbReference type="WBParaSite" id="GPUH_0002613701-mRNA-1">
    <property type="protein sequence ID" value="GPUH_0002613701-mRNA-1"/>
    <property type="gene ID" value="GPUH_0002613701"/>
</dbReference>
<dbReference type="InterPro" id="IPR007704">
    <property type="entry name" value="PIG-M"/>
</dbReference>
<dbReference type="EMBL" id="UYRT01108639">
    <property type="protein sequence ID" value="VDN45110.1"/>
    <property type="molecule type" value="Genomic_DNA"/>
</dbReference>
<reference evidence="17" key="1">
    <citation type="submission" date="2016-06" db="UniProtKB">
        <authorList>
            <consortium name="WormBaseParasite"/>
        </authorList>
    </citation>
    <scope>IDENTIFICATION</scope>
</reference>
<feature type="transmembrane region" description="Helical" evidence="13">
    <location>
        <begin position="28"/>
        <end position="51"/>
    </location>
</feature>
<dbReference type="OrthoDB" id="1741594at2759"/>
<comment type="caution">
    <text evidence="13">Lacks conserved residue(s) required for the propagation of feature annotation.</text>
</comment>
<dbReference type="GO" id="GO:0004376">
    <property type="term" value="F:GPI mannosyltransferase activity"/>
    <property type="evidence" value="ECO:0007669"/>
    <property type="project" value="InterPro"/>
</dbReference>
<dbReference type="UniPathway" id="UPA00196"/>
<keyword evidence="9 13" id="KW-1133">Transmembrane helix</keyword>
<name>A0A183EYR6_9BILA</name>
<feature type="chain" id="PRO_5043139320" description="GPI alpha-1,4-mannosyltransferase I, catalytic subunit" evidence="14">
    <location>
        <begin position="19"/>
        <end position="66"/>
    </location>
</feature>
<dbReference type="Pfam" id="PF05007">
    <property type="entry name" value="Mannosyl_trans"/>
    <property type="match status" value="1"/>
</dbReference>
<comment type="function">
    <text evidence="11 13">Catalytic subunit of the glycosylphosphatidylinositol-mannosyltransferase I complex which catalyzes the transfer of the first mannose, via an alpha-1,4 bond from a dolichol-phosphate-mannose (Dol-P-Man) to the glucosaminyl acyl phosphatidylinositol (GlcN-(acyl)PI) intermediate to generate alpha-D-Man-(1-&gt;4)-alpha-D-GlcN-(1-&gt;6)-(1-radyl,2-acyl-sn-glycero-3-phospho)-2-acyl-inositol and participates in the sixth step of the glycosylphosphatidylinositol-anchor biosynthesis.</text>
</comment>
<evidence type="ECO:0000313" key="17">
    <source>
        <dbReference type="WBParaSite" id="GPUH_0002613701-mRNA-1"/>
    </source>
</evidence>
<dbReference type="AlphaFoldDB" id="A0A183EYR6"/>
<proteinExistence type="inferred from homology"/>
<organism evidence="17">
    <name type="scientific">Gongylonema pulchrum</name>
    <dbReference type="NCBI Taxonomy" id="637853"/>
    <lineage>
        <taxon>Eukaryota</taxon>
        <taxon>Metazoa</taxon>
        <taxon>Ecdysozoa</taxon>
        <taxon>Nematoda</taxon>
        <taxon>Chromadorea</taxon>
        <taxon>Rhabditida</taxon>
        <taxon>Spirurina</taxon>
        <taxon>Spiruromorpha</taxon>
        <taxon>Spiruroidea</taxon>
        <taxon>Gongylonematidae</taxon>
        <taxon>Gongylonema</taxon>
    </lineage>
</organism>
<sequence>MCLICMWLLAQAIWLSLAYMFEFKGENTYFRLWLASLFFLVVNAVIIVQLIQHHVSALETDQKKEI</sequence>
<evidence type="ECO:0000256" key="8">
    <source>
        <dbReference type="ARBA" id="ARBA00022824"/>
    </source>
</evidence>
<keyword evidence="6 13" id="KW-0808">Transferase</keyword>
<protein>
    <recommendedName>
        <fullName evidence="12 13">GPI alpha-1,4-mannosyltransferase I, catalytic subunit</fullName>
        <ecNumber evidence="13">2.4.1.-</ecNumber>
    </recommendedName>
    <alternativeName>
        <fullName evidence="13">GPI mannosyltransferase I</fullName>
    </alternativeName>
</protein>
<dbReference type="PANTHER" id="PTHR12886:SF0">
    <property type="entry name" value="GPI MANNOSYLTRANSFERASE 1"/>
    <property type="match status" value="1"/>
</dbReference>
<comment type="similarity">
    <text evidence="3 13">Belongs to the PIGM family.</text>
</comment>
<keyword evidence="4 13" id="KW-0337">GPI-anchor biosynthesis</keyword>
<dbReference type="GO" id="GO:1990529">
    <property type="term" value="C:glycosylphosphatidylinositol-mannosyltransferase I complex"/>
    <property type="evidence" value="ECO:0007669"/>
    <property type="project" value="TreeGrafter"/>
</dbReference>
<dbReference type="GO" id="GO:0051751">
    <property type="term" value="F:alpha-1,4-mannosyltransferase activity"/>
    <property type="evidence" value="ECO:0007669"/>
    <property type="project" value="InterPro"/>
</dbReference>
<dbReference type="GO" id="GO:0006506">
    <property type="term" value="P:GPI anchor biosynthetic process"/>
    <property type="evidence" value="ECO:0007669"/>
    <property type="project" value="UniProtKB-UniPathway"/>
</dbReference>
<evidence type="ECO:0000256" key="2">
    <source>
        <dbReference type="ARBA" id="ARBA00004687"/>
    </source>
</evidence>
<gene>
    <name evidence="15" type="ORF">GPUH_LOCUS26107</name>
</gene>
<accession>A0A183EYR6</accession>
<evidence type="ECO:0000256" key="7">
    <source>
        <dbReference type="ARBA" id="ARBA00022692"/>
    </source>
</evidence>
<evidence type="ECO:0000256" key="4">
    <source>
        <dbReference type="ARBA" id="ARBA00022502"/>
    </source>
</evidence>
<evidence type="ECO:0000256" key="5">
    <source>
        <dbReference type="ARBA" id="ARBA00022676"/>
    </source>
</evidence>
<evidence type="ECO:0000256" key="10">
    <source>
        <dbReference type="ARBA" id="ARBA00023136"/>
    </source>
</evidence>
<feature type="signal peptide" evidence="14">
    <location>
        <begin position="1"/>
        <end position="18"/>
    </location>
</feature>
<evidence type="ECO:0000313" key="15">
    <source>
        <dbReference type="EMBL" id="VDN45110.1"/>
    </source>
</evidence>
<dbReference type="EC" id="2.4.1.-" evidence="13"/>
<dbReference type="GO" id="GO:0005789">
    <property type="term" value="C:endoplasmic reticulum membrane"/>
    <property type="evidence" value="ECO:0007669"/>
    <property type="project" value="UniProtKB-SubCell"/>
</dbReference>
<evidence type="ECO:0000256" key="12">
    <source>
        <dbReference type="ARBA" id="ARBA00093608"/>
    </source>
</evidence>
<keyword evidence="10 13" id="KW-0472">Membrane</keyword>
<dbReference type="PANTHER" id="PTHR12886">
    <property type="entry name" value="PIG-M MANNOSYLTRANSFERASE"/>
    <property type="match status" value="1"/>
</dbReference>
<comment type="subcellular location">
    <subcellularLocation>
        <location evidence="1 13">Endoplasmic reticulum membrane</location>
        <topology evidence="1 13">Multi-pass membrane protein</topology>
    </subcellularLocation>
</comment>
<keyword evidence="14" id="KW-0732">Signal</keyword>
<keyword evidence="7 13" id="KW-0812">Transmembrane</keyword>
<keyword evidence="5 13" id="KW-0328">Glycosyltransferase</keyword>
<dbReference type="Proteomes" id="UP000271098">
    <property type="component" value="Unassembled WGS sequence"/>
</dbReference>
<comment type="pathway">
    <text evidence="2 13">Glycolipid biosynthesis; glycosylphosphatidylinositol-anchor biosynthesis.</text>
</comment>
<keyword evidence="8 13" id="KW-0256">Endoplasmic reticulum</keyword>
<evidence type="ECO:0000256" key="14">
    <source>
        <dbReference type="SAM" id="SignalP"/>
    </source>
</evidence>